<feature type="domain" description="Heterokaryon incompatibility" evidence="2">
    <location>
        <begin position="110"/>
        <end position="254"/>
    </location>
</feature>
<sequence length="616" mass="69685">MSSHQSRQQPAQNASFDGPVELQENATASHLRELKTASTPVDTIKTTKVSFDDQVTGLLSRVDSIHITSPPHPEQSAVSTSLYKYSPLRYIGSIRLLTIHPGSGFEPIEIKLFEVRSRALRRLRHHEKERVLWVDAICIDQEDDKERGHQVGLMCKIYSKAHQVLIWLGEKSQDVDARTGRAVSDLYLEHVGTMAMQMRKLQAHRKPPTSSLIYKQIISDMEDKLLTSKGSALLRSLFYIHDRPWWERVWVLQEAALSKNALLICSSKTANYSDLILFYDVLSRDRAARTLLAPMRGLRVIFRTSRTHLSSVRWVLQGTADDNLSLMLLRILNNARHLKATDPRDIIYGILGLCPAFSKVLPDPDYSRTPSKVLVEVAKGWINYSQSLDILAELHAQDLASSHPSYYLYKAARWSKAICEFHDNSTELRAKGKPIDWVQNLSFTVGAWDMTKPREKLSGWKDSCLLGSSLAKYHTGENILDVLWRTLCCNTDINYAYPAPSHVGREFRKWHTALTSGVSIENIATGMSTGDDDELKSFVWLRKQPLCVTVGGLMASVPEMTEVGDRIVLLSGSNVPFVVRPVDDYHRMTGPCYVHGIMNGEAWPAEENDLEWFSIR</sequence>
<dbReference type="PANTHER" id="PTHR24148">
    <property type="entry name" value="ANKYRIN REPEAT DOMAIN-CONTAINING PROTEIN 39 HOMOLOG-RELATED"/>
    <property type="match status" value="1"/>
</dbReference>
<feature type="compositionally biased region" description="Polar residues" evidence="1">
    <location>
        <begin position="1"/>
        <end position="15"/>
    </location>
</feature>
<proteinExistence type="predicted"/>
<evidence type="ECO:0000313" key="3">
    <source>
        <dbReference type="EMBL" id="KAG0645851.1"/>
    </source>
</evidence>
<evidence type="ECO:0000256" key="1">
    <source>
        <dbReference type="SAM" id="MobiDB-lite"/>
    </source>
</evidence>
<dbReference type="Pfam" id="PF26639">
    <property type="entry name" value="Het-6_barrel"/>
    <property type="match status" value="1"/>
</dbReference>
<protein>
    <submittedName>
        <fullName evidence="3">Heterokaryon incompatibility protein</fullName>
    </submittedName>
</protein>
<accession>A0A9P6SL46</accession>
<evidence type="ECO:0000259" key="2">
    <source>
        <dbReference type="Pfam" id="PF06985"/>
    </source>
</evidence>
<dbReference type="InterPro" id="IPR052895">
    <property type="entry name" value="HetReg/Transcr_Mod"/>
</dbReference>
<feature type="region of interest" description="Disordered" evidence="1">
    <location>
        <begin position="1"/>
        <end position="20"/>
    </location>
</feature>
<keyword evidence="4" id="KW-1185">Reference proteome</keyword>
<dbReference type="Pfam" id="PF06985">
    <property type="entry name" value="HET"/>
    <property type="match status" value="1"/>
</dbReference>
<dbReference type="OrthoDB" id="194358at2759"/>
<gene>
    <name evidence="3" type="ORF">D0Z07_7889</name>
</gene>
<dbReference type="AlphaFoldDB" id="A0A9P6SL46"/>
<evidence type="ECO:0000313" key="4">
    <source>
        <dbReference type="Proteomes" id="UP000785200"/>
    </source>
</evidence>
<dbReference type="InterPro" id="IPR010730">
    <property type="entry name" value="HET"/>
</dbReference>
<dbReference type="Proteomes" id="UP000785200">
    <property type="component" value="Unassembled WGS sequence"/>
</dbReference>
<name>A0A9P6SL46_9HELO</name>
<dbReference type="EMBL" id="VNKQ01000017">
    <property type="protein sequence ID" value="KAG0645851.1"/>
    <property type="molecule type" value="Genomic_DNA"/>
</dbReference>
<dbReference type="PANTHER" id="PTHR24148:SF78">
    <property type="entry name" value="HETEROKARYON INCOMPATIBILITY DOMAIN-CONTAINING PROTEIN"/>
    <property type="match status" value="1"/>
</dbReference>
<reference evidence="3" key="1">
    <citation type="submission" date="2019-07" db="EMBL/GenBank/DDBJ databases">
        <title>Hyphodiscus hymeniophilus genome sequencing and assembly.</title>
        <authorList>
            <person name="Kramer G."/>
            <person name="Nodwell J."/>
        </authorList>
    </citation>
    <scope>NUCLEOTIDE SEQUENCE</scope>
    <source>
        <strain evidence="3">ATCC 34498</strain>
    </source>
</reference>
<comment type="caution">
    <text evidence="3">The sequence shown here is derived from an EMBL/GenBank/DDBJ whole genome shotgun (WGS) entry which is preliminary data.</text>
</comment>
<organism evidence="3 4">
    <name type="scientific">Hyphodiscus hymeniophilus</name>
    <dbReference type="NCBI Taxonomy" id="353542"/>
    <lineage>
        <taxon>Eukaryota</taxon>
        <taxon>Fungi</taxon>
        <taxon>Dikarya</taxon>
        <taxon>Ascomycota</taxon>
        <taxon>Pezizomycotina</taxon>
        <taxon>Leotiomycetes</taxon>
        <taxon>Helotiales</taxon>
        <taxon>Hyphodiscaceae</taxon>
        <taxon>Hyphodiscus</taxon>
    </lineage>
</organism>